<dbReference type="InterPro" id="IPR045851">
    <property type="entry name" value="AMP-bd_C_sf"/>
</dbReference>
<protein>
    <submittedName>
        <fullName evidence="3">Acyl-CoA ligase/synthetase</fullName>
    </submittedName>
</protein>
<dbReference type="InterPro" id="IPR042099">
    <property type="entry name" value="ANL_N_sf"/>
</dbReference>
<proteinExistence type="predicted"/>
<evidence type="ECO:0000313" key="4">
    <source>
        <dbReference type="Proteomes" id="UP000006892"/>
    </source>
</evidence>
<evidence type="ECO:0000259" key="2">
    <source>
        <dbReference type="Pfam" id="PF13193"/>
    </source>
</evidence>
<dbReference type="GO" id="GO:0031956">
    <property type="term" value="F:medium-chain fatty acid-CoA ligase activity"/>
    <property type="evidence" value="ECO:0007669"/>
    <property type="project" value="TreeGrafter"/>
</dbReference>
<dbReference type="PANTHER" id="PTHR43201:SF32">
    <property type="entry name" value="2-SUCCINYLBENZOATE--COA LIGASE, CHLOROPLASTIC_PEROXISOMAL"/>
    <property type="match status" value="1"/>
</dbReference>
<gene>
    <name evidence="3" type="ordered locus">REQ_18850</name>
</gene>
<dbReference type="InterPro" id="IPR020845">
    <property type="entry name" value="AMP-binding_CS"/>
</dbReference>
<reference evidence="3" key="1">
    <citation type="journal article" date="2010" name="PLoS Genet.">
        <title>The genome of a pathogenic rhodococcus: cooptive virulence underpinned by key gene acquisitions.</title>
        <authorList>
            <person name="Letek M."/>
            <person name="Gonzalez P."/>
            <person name="Macarthur I."/>
            <person name="Rodriguez H."/>
            <person name="Freeman T.C."/>
            <person name="Valero-Rello A."/>
            <person name="Blanco M."/>
            <person name="Buckley T."/>
            <person name="Cherevach I."/>
            <person name="Fahey R."/>
            <person name="Hapeshi A."/>
            <person name="Holdstock J."/>
            <person name="Leadon D."/>
            <person name="Navas J."/>
            <person name="Ocampo A."/>
            <person name="Quail M.A."/>
            <person name="Sanders M."/>
            <person name="Scortti M.M."/>
            <person name="Prescott J.F."/>
            <person name="Fogarty U."/>
            <person name="Meijer W.G."/>
            <person name="Parkhill J."/>
            <person name="Bentley S.D."/>
            <person name="Vazquez-Boland J.A."/>
        </authorList>
    </citation>
    <scope>NUCLEOTIDE SEQUENCE [LARGE SCALE GENOMIC DNA]</scope>
    <source>
        <strain evidence="3 4">103S</strain>
    </source>
</reference>
<dbReference type="Proteomes" id="UP001154400">
    <property type="component" value="Chromosome"/>
</dbReference>
<dbReference type="Pfam" id="PF13193">
    <property type="entry name" value="AMP-binding_C"/>
    <property type="match status" value="1"/>
</dbReference>
<dbReference type="InterPro" id="IPR000873">
    <property type="entry name" value="AMP-dep_synth/lig_dom"/>
</dbReference>
<dbReference type="RefSeq" id="WP_013415727.1">
    <property type="nucleotide sequence ID" value="NC_014659.1"/>
</dbReference>
<accession>A0A3S5Y654</accession>
<dbReference type="Gene3D" id="3.30.300.30">
    <property type="match status" value="1"/>
</dbReference>
<keyword evidence="3" id="KW-0436">Ligase</keyword>
<dbReference type="PANTHER" id="PTHR43201">
    <property type="entry name" value="ACYL-COA SYNTHETASE"/>
    <property type="match status" value="1"/>
</dbReference>
<feature type="domain" description="AMP-binding enzyme C-terminal" evidence="2">
    <location>
        <begin position="451"/>
        <end position="526"/>
    </location>
</feature>
<dbReference type="KEGG" id="req:REQ_18850"/>
<feature type="domain" description="AMP-dependent synthetase/ligase" evidence="1">
    <location>
        <begin position="54"/>
        <end position="402"/>
    </location>
</feature>
<dbReference type="PROSITE" id="PS00455">
    <property type="entry name" value="AMP_BINDING"/>
    <property type="match status" value="1"/>
</dbReference>
<dbReference type="SUPFAM" id="SSF56801">
    <property type="entry name" value="Acetyl-CoA synthetase-like"/>
    <property type="match status" value="1"/>
</dbReference>
<dbReference type="GO" id="GO:0006631">
    <property type="term" value="P:fatty acid metabolic process"/>
    <property type="evidence" value="ECO:0007669"/>
    <property type="project" value="TreeGrafter"/>
</dbReference>
<dbReference type="Pfam" id="PF00501">
    <property type="entry name" value="AMP-binding"/>
    <property type="match status" value="1"/>
</dbReference>
<name>A0A3S5Y654_RHOH1</name>
<organism evidence="3">
    <name type="scientific">Rhodococcus hoagii (strain 103S)</name>
    <name type="common">Rhodococcus equi</name>
    <dbReference type="NCBI Taxonomy" id="685727"/>
    <lineage>
        <taxon>Bacteria</taxon>
        <taxon>Bacillati</taxon>
        <taxon>Actinomycetota</taxon>
        <taxon>Actinomycetes</taxon>
        <taxon>Mycobacteriales</taxon>
        <taxon>Nocardiaceae</taxon>
        <taxon>Prescottella</taxon>
    </lineage>
</organism>
<evidence type="ECO:0000313" key="3">
    <source>
        <dbReference type="EMBL" id="CBH47951.1"/>
    </source>
</evidence>
<dbReference type="CDD" id="cd04433">
    <property type="entry name" value="AFD_class_I"/>
    <property type="match status" value="1"/>
</dbReference>
<evidence type="ECO:0000259" key="1">
    <source>
        <dbReference type="Pfam" id="PF00501"/>
    </source>
</evidence>
<dbReference type="InterPro" id="IPR025110">
    <property type="entry name" value="AMP-bd_C"/>
</dbReference>
<dbReference type="Gene3D" id="3.40.50.12780">
    <property type="entry name" value="N-terminal domain of ligase-like"/>
    <property type="match status" value="1"/>
</dbReference>
<dbReference type="EMBL" id="FN563149">
    <property type="protein sequence ID" value="CBH47951.1"/>
    <property type="molecule type" value="Genomic_DNA"/>
</dbReference>
<sequence length="540" mass="57290">MKLPVPAVRLRDEAAAARILWSAGMVPRDARAAIAGVRAVVRLGPFGGLPAYCAAVHGDTTAVIDDRGSLTFAEFADRTHRLAGALRSEFPGRRRQPSIGIMCRNHADALVTLCAAAAVGARVVLLGADFGPRQVAVVAERERLDALVHDEEFRSAVTAFGGRRWCARYGGEAPADALDRLVDRGDGSLPPRPAHHASLVILTSGTSGVPKGAPRAEPRTMLLTAGLLERIPLRGGMRVLLSAPVFHGWGLLVAVLTLMLGGTLVLRPRFEAVTALADLERFRCGAFVAVPTMLRRIVDLGDRVRSADLAALRIVASGGARLEPALVRAVSDSFGPALHNLYGSTEAAYVSIATPSDLAEAPNCAGRPTLGTVLRIVDDTGGALPVGVEGRILVRTPAQIDAYTDGTRRSGDDGFLDTGDRGHLDELGRLQVCGRSDSMIVSGGENVFPEEVELVLLDHPAIADAAVTPVDDDEFGQRLRAYVVAVGDEAVDEAAIRAHVADRLPRSRMPRDVVFVDILPRGSSGKVQRGTLDDLKEKHT</sequence>
<dbReference type="AlphaFoldDB" id="A0A3S5Y654"/>